<dbReference type="eggNOG" id="COG2062">
    <property type="taxonomic scope" value="Bacteria"/>
</dbReference>
<evidence type="ECO:0000313" key="2">
    <source>
        <dbReference type="EMBL" id="ADY73653.1"/>
    </source>
</evidence>
<dbReference type="SMART" id="SM00855">
    <property type="entry name" value="PGAM"/>
    <property type="match status" value="1"/>
</dbReference>
<dbReference type="Proteomes" id="UP000007102">
    <property type="component" value="Chromosome"/>
</dbReference>
<protein>
    <submittedName>
        <fullName evidence="2">Phosphohistidine phosphatase, SixA</fullName>
    </submittedName>
</protein>
<dbReference type="HOGENOM" id="CLU_084603_3_3_0"/>
<keyword evidence="3" id="KW-1185">Reference proteome</keyword>
<dbReference type="InterPro" id="IPR051021">
    <property type="entry name" value="Mito_Ser/Thr_phosphatase"/>
</dbReference>
<organism evidence="2 3">
    <name type="scientific">Desulfurobacterium thermolithotrophum (strain DSM 11699 / BSA)</name>
    <dbReference type="NCBI Taxonomy" id="868864"/>
    <lineage>
        <taxon>Bacteria</taxon>
        <taxon>Pseudomonadati</taxon>
        <taxon>Aquificota</taxon>
        <taxon>Aquificia</taxon>
        <taxon>Desulfurobacteriales</taxon>
        <taxon>Desulfurobacteriaceae</taxon>
        <taxon>Desulfurobacterium</taxon>
    </lineage>
</organism>
<dbReference type="InterPro" id="IPR029033">
    <property type="entry name" value="His_PPase_superfam"/>
</dbReference>
<dbReference type="PANTHER" id="PTHR20935">
    <property type="entry name" value="PHOSPHOGLYCERATE MUTASE-RELATED"/>
    <property type="match status" value="1"/>
</dbReference>
<dbReference type="EMBL" id="CP002543">
    <property type="protein sequence ID" value="ADY73653.1"/>
    <property type="molecule type" value="Genomic_DNA"/>
</dbReference>
<evidence type="ECO:0000256" key="1">
    <source>
        <dbReference type="ARBA" id="ARBA00022801"/>
    </source>
</evidence>
<keyword evidence="1" id="KW-0378">Hydrolase</keyword>
<dbReference type="InterPro" id="IPR013078">
    <property type="entry name" value="His_Pase_superF_clade-1"/>
</dbReference>
<dbReference type="KEGG" id="dte:Dester_1014"/>
<dbReference type="NCBIfam" id="TIGR00249">
    <property type="entry name" value="sixA"/>
    <property type="match status" value="1"/>
</dbReference>
<reference evidence="3" key="2">
    <citation type="submission" date="2011-02" db="EMBL/GenBank/DDBJ databases">
        <title>The complete genome of Desulfurobacterium thermolithotrophum DSM 11699.</title>
        <authorList>
            <consortium name="US DOE Joint Genome Institute (JGI-PGF)"/>
            <person name="Lucas S."/>
            <person name="Copeland A."/>
            <person name="Lapidus A."/>
            <person name="Bruce D."/>
            <person name="Goodwin L."/>
            <person name="Pitluck S."/>
            <person name="Kyrpides N."/>
            <person name="Mavromatis K."/>
            <person name="Pagani I."/>
            <person name="Ivanova N."/>
            <person name="Mikhailova N."/>
            <person name="Daligault H."/>
            <person name="Detter J.C."/>
            <person name="Tapia R."/>
            <person name="Han C."/>
            <person name="Land M."/>
            <person name="Hauser L."/>
            <person name="Markowitz V."/>
            <person name="Cheng J.-F."/>
            <person name="Hugenholtz P."/>
            <person name="Woyke T."/>
            <person name="Wu D."/>
            <person name="Spring S."/>
            <person name="Brambilla E."/>
            <person name="Klenk H.-P."/>
            <person name="Eisen J.A."/>
        </authorList>
    </citation>
    <scope>NUCLEOTIDE SEQUENCE [LARGE SCALE GENOMIC DNA]</scope>
    <source>
        <strain evidence="3">DSM 11699 / BSA</strain>
    </source>
</reference>
<dbReference type="PANTHER" id="PTHR20935:SF1">
    <property type="entry name" value="SLL1549 PROTEIN"/>
    <property type="match status" value="1"/>
</dbReference>
<dbReference type="RefSeq" id="WP_013638605.1">
    <property type="nucleotide sequence ID" value="NC_015185.1"/>
</dbReference>
<gene>
    <name evidence="2" type="ordered locus">Dester_1014</name>
</gene>
<sequence length="162" mass="18517">MGKTDKVRKIFLVRHGKAEKRENWEGDDCKRPLTEKGIKEFKAFSKWLLDILPQKVTIISSPCDRALETAKILARTLGKEVIIENKLLPDAEPQSYMKVIRKHKGNLILVGHEPDLSLFLNELTCISPNRIAFKKGAVAEILEKKNKFSLFGFYNPKTILNL</sequence>
<dbReference type="Pfam" id="PF00300">
    <property type="entry name" value="His_Phos_1"/>
    <property type="match status" value="1"/>
</dbReference>
<dbReference type="CDD" id="cd07067">
    <property type="entry name" value="HP_PGM_like"/>
    <property type="match status" value="1"/>
</dbReference>
<dbReference type="GO" id="GO:0005737">
    <property type="term" value="C:cytoplasm"/>
    <property type="evidence" value="ECO:0007669"/>
    <property type="project" value="InterPro"/>
</dbReference>
<proteinExistence type="predicted"/>
<accession>F0S481</accession>
<dbReference type="OrthoDB" id="1697438at2"/>
<dbReference type="Gene3D" id="3.40.50.1240">
    <property type="entry name" value="Phosphoglycerate mutase-like"/>
    <property type="match status" value="1"/>
</dbReference>
<name>F0S481_DESTD</name>
<dbReference type="SUPFAM" id="SSF53254">
    <property type="entry name" value="Phosphoglycerate mutase-like"/>
    <property type="match status" value="1"/>
</dbReference>
<dbReference type="InterPro" id="IPR004449">
    <property type="entry name" value="SixA"/>
</dbReference>
<evidence type="ECO:0000313" key="3">
    <source>
        <dbReference type="Proteomes" id="UP000007102"/>
    </source>
</evidence>
<dbReference type="GO" id="GO:0101006">
    <property type="term" value="F:protein histidine phosphatase activity"/>
    <property type="evidence" value="ECO:0007669"/>
    <property type="project" value="InterPro"/>
</dbReference>
<dbReference type="STRING" id="868864.Dester_1014"/>
<dbReference type="AlphaFoldDB" id="F0S481"/>
<dbReference type="InParanoid" id="F0S481"/>
<reference evidence="2 3" key="1">
    <citation type="journal article" date="2011" name="Stand. Genomic Sci.">
        <title>Complete genome sequence of the thermophilic sulfur-reducer Desulfurobacterium thermolithotrophum type strain (BSA(T)) from a deep-sea hydrothermal vent.</title>
        <authorList>
            <person name="Goker M."/>
            <person name="Daligault H."/>
            <person name="Mwirichia R."/>
            <person name="Lapidus A."/>
            <person name="Lucas S."/>
            <person name="Deshpande S."/>
            <person name="Pagani I."/>
            <person name="Tapia R."/>
            <person name="Cheng J.F."/>
            <person name="Goodwin L."/>
            <person name="Pitluck S."/>
            <person name="Liolios K."/>
            <person name="Ivanova N."/>
            <person name="Mavromatis K."/>
            <person name="Mikhailova N."/>
            <person name="Pati A."/>
            <person name="Chen A."/>
            <person name="Palaniappan K."/>
            <person name="Han C."/>
            <person name="Land M."/>
            <person name="Hauser L."/>
            <person name="Pan C."/>
            <person name="Brambilla E.M."/>
            <person name="Rohde M."/>
            <person name="Spring S."/>
            <person name="Sikorski J."/>
            <person name="Wirth R."/>
            <person name="Detter J.C."/>
            <person name="Woyke T."/>
            <person name="Bristow J."/>
            <person name="Eisen J.A."/>
            <person name="Markowitz V."/>
            <person name="Hugenholtz P."/>
            <person name="Kyrpides N.C."/>
            <person name="Klenk H.P."/>
        </authorList>
    </citation>
    <scope>NUCLEOTIDE SEQUENCE [LARGE SCALE GENOMIC DNA]</scope>
    <source>
        <strain evidence="3">DSM 11699 / BSA</strain>
    </source>
</reference>